<dbReference type="Proteomes" id="UP000321548">
    <property type="component" value="Unassembled WGS sequence"/>
</dbReference>
<feature type="domain" description="IclR-ED" evidence="6">
    <location>
        <begin position="99"/>
        <end position="282"/>
    </location>
</feature>
<evidence type="ECO:0000259" key="6">
    <source>
        <dbReference type="PROSITE" id="PS51078"/>
    </source>
</evidence>
<dbReference type="Pfam" id="PF01614">
    <property type="entry name" value="IclR_C"/>
    <property type="match status" value="1"/>
</dbReference>
<dbReference type="GO" id="GO:0045892">
    <property type="term" value="P:negative regulation of DNA-templated transcription"/>
    <property type="evidence" value="ECO:0007669"/>
    <property type="project" value="TreeGrafter"/>
</dbReference>
<organism evidence="7 8">
    <name type="scientific">Zeimonas arvi</name>
    <dbReference type="NCBI Taxonomy" id="2498847"/>
    <lineage>
        <taxon>Bacteria</taxon>
        <taxon>Pseudomonadati</taxon>
        <taxon>Pseudomonadota</taxon>
        <taxon>Betaproteobacteria</taxon>
        <taxon>Burkholderiales</taxon>
        <taxon>Burkholderiaceae</taxon>
        <taxon>Zeimonas</taxon>
    </lineage>
</organism>
<accession>A0A5C8P4K7</accession>
<name>A0A5C8P4K7_9BURK</name>
<dbReference type="Gene3D" id="3.30.450.40">
    <property type="match status" value="1"/>
</dbReference>
<dbReference type="AlphaFoldDB" id="A0A5C8P4K7"/>
<dbReference type="PROSITE" id="PS51078">
    <property type="entry name" value="ICLR_ED"/>
    <property type="match status" value="1"/>
</dbReference>
<dbReference type="SUPFAM" id="SSF55781">
    <property type="entry name" value="GAF domain-like"/>
    <property type="match status" value="1"/>
</dbReference>
<dbReference type="RefSeq" id="WP_147702394.1">
    <property type="nucleotide sequence ID" value="NZ_VDUY01000001.1"/>
</dbReference>
<dbReference type="SUPFAM" id="SSF46785">
    <property type="entry name" value="Winged helix' DNA-binding domain"/>
    <property type="match status" value="1"/>
</dbReference>
<protein>
    <submittedName>
        <fullName evidence="7">IclR family transcriptional regulator</fullName>
    </submittedName>
</protein>
<dbReference type="InterPro" id="IPR014757">
    <property type="entry name" value="Tscrpt_reg_IclR_C"/>
</dbReference>
<dbReference type="InterPro" id="IPR005471">
    <property type="entry name" value="Tscrpt_reg_IclR_N"/>
</dbReference>
<dbReference type="Gene3D" id="1.10.10.10">
    <property type="entry name" value="Winged helix-like DNA-binding domain superfamily/Winged helix DNA-binding domain"/>
    <property type="match status" value="1"/>
</dbReference>
<keyword evidence="8" id="KW-1185">Reference proteome</keyword>
<dbReference type="EMBL" id="VDUY01000001">
    <property type="protein sequence ID" value="TXL68253.1"/>
    <property type="molecule type" value="Genomic_DNA"/>
</dbReference>
<dbReference type="InterPro" id="IPR036390">
    <property type="entry name" value="WH_DNA-bd_sf"/>
</dbReference>
<comment type="caution">
    <text evidence="7">The sequence shown here is derived from an EMBL/GenBank/DDBJ whole genome shotgun (WGS) entry which is preliminary data.</text>
</comment>
<evidence type="ECO:0000256" key="3">
    <source>
        <dbReference type="ARBA" id="ARBA00023163"/>
    </source>
</evidence>
<dbReference type="PANTHER" id="PTHR30136:SF24">
    <property type="entry name" value="HTH-TYPE TRANSCRIPTIONAL REPRESSOR ALLR"/>
    <property type="match status" value="1"/>
</dbReference>
<proteinExistence type="predicted"/>
<dbReference type="SMART" id="SM00346">
    <property type="entry name" value="HTH_ICLR"/>
    <property type="match status" value="1"/>
</dbReference>
<dbReference type="GO" id="GO:0003700">
    <property type="term" value="F:DNA-binding transcription factor activity"/>
    <property type="evidence" value="ECO:0007669"/>
    <property type="project" value="TreeGrafter"/>
</dbReference>
<dbReference type="InterPro" id="IPR029016">
    <property type="entry name" value="GAF-like_dom_sf"/>
</dbReference>
<keyword evidence="2" id="KW-0238">DNA-binding</keyword>
<evidence type="ECO:0000259" key="5">
    <source>
        <dbReference type="PROSITE" id="PS51077"/>
    </source>
</evidence>
<dbReference type="GO" id="GO:0003677">
    <property type="term" value="F:DNA binding"/>
    <property type="evidence" value="ECO:0007669"/>
    <property type="project" value="UniProtKB-KW"/>
</dbReference>
<dbReference type="InterPro" id="IPR036388">
    <property type="entry name" value="WH-like_DNA-bd_sf"/>
</dbReference>
<evidence type="ECO:0000256" key="4">
    <source>
        <dbReference type="SAM" id="MobiDB-lite"/>
    </source>
</evidence>
<evidence type="ECO:0000256" key="1">
    <source>
        <dbReference type="ARBA" id="ARBA00023015"/>
    </source>
</evidence>
<dbReference type="PANTHER" id="PTHR30136">
    <property type="entry name" value="HELIX-TURN-HELIX TRANSCRIPTIONAL REGULATOR, ICLR FAMILY"/>
    <property type="match status" value="1"/>
</dbReference>
<gene>
    <name evidence="7" type="ORF">FHP08_00715</name>
</gene>
<dbReference type="InterPro" id="IPR050707">
    <property type="entry name" value="HTH_MetabolicPath_Reg"/>
</dbReference>
<evidence type="ECO:0000313" key="7">
    <source>
        <dbReference type="EMBL" id="TXL68253.1"/>
    </source>
</evidence>
<evidence type="ECO:0000313" key="8">
    <source>
        <dbReference type="Proteomes" id="UP000321548"/>
    </source>
</evidence>
<dbReference type="OrthoDB" id="13103at2"/>
<reference evidence="7 8" key="1">
    <citation type="submission" date="2019-06" db="EMBL/GenBank/DDBJ databases">
        <title>Quisquiliibacterium sp. nov., isolated from a maize field.</title>
        <authorList>
            <person name="Lin S.-Y."/>
            <person name="Tsai C.-F."/>
            <person name="Young C.-C."/>
        </authorList>
    </citation>
    <scope>NUCLEOTIDE SEQUENCE [LARGE SCALE GENOMIC DNA]</scope>
    <source>
        <strain evidence="7 8">CC-CFT501</strain>
    </source>
</reference>
<dbReference type="PROSITE" id="PS51077">
    <property type="entry name" value="HTH_ICLR"/>
    <property type="match status" value="1"/>
</dbReference>
<keyword evidence="1" id="KW-0805">Transcription regulation</keyword>
<feature type="domain" description="HTH iclR-type" evidence="5">
    <location>
        <begin position="36"/>
        <end position="98"/>
    </location>
</feature>
<sequence>MSDFTSDYQADEGQEAPAGSIASGPGAGPGEPVPAGSAILRAMRVLEAIAACHAPPQLAEICKAVDLPKPTVFRILSTLEHAGLVGREPGSKRYHCGPRMNQLAGEVLLTSPARSARRAILEELVEQVGETCNLTIANGSTVLCLDRVETSWPLKITITAGTTVPIHSSASGKLFMAHMPRRSRERLVRQLPLVRNTPRTLTEPGRLFEEFELIRERGYSTECEEYLPGIFAMAVPVHDGDGRVVAAVSVHAPVSRLPMDEAVQLLPEMQSAAEAMSQTLDT</sequence>
<feature type="region of interest" description="Disordered" evidence="4">
    <location>
        <begin position="1"/>
        <end position="34"/>
    </location>
</feature>
<evidence type="ECO:0000256" key="2">
    <source>
        <dbReference type="ARBA" id="ARBA00023125"/>
    </source>
</evidence>
<keyword evidence="3" id="KW-0804">Transcription</keyword>
<dbReference type="Pfam" id="PF09339">
    <property type="entry name" value="HTH_IclR"/>
    <property type="match status" value="1"/>
</dbReference>